<organism evidence="1 2">
    <name type="scientific">Hyalomma asiaticum</name>
    <name type="common">Tick</name>
    <dbReference type="NCBI Taxonomy" id="266040"/>
    <lineage>
        <taxon>Eukaryota</taxon>
        <taxon>Metazoa</taxon>
        <taxon>Ecdysozoa</taxon>
        <taxon>Arthropoda</taxon>
        <taxon>Chelicerata</taxon>
        <taxon>Arachnida</taxon>
        <taxon>Acari</taxon>
        <taxon>Parasitiformes</taxon>
        <taxon>Ixodida</taxon>
        <taxon>Ixodoidea</taxon>
        <taxon>Ixodidae</taxon>
        <taxon>Hyalomminae</taxon>
        <taxon>Hyalomma</taxon>
    </lineage>
</organism>
<evidence type="ECO:0000313" key="2">
    <source>
        <dbReference type="Proteomes" id="UP000821845"/>
    </source>
</evidence>
<proteinExistence type="predicted"/>
<name>A0ACB7RJF5_HYAAI</name>
<evidence type="ECO:0000313" key="1">
    <source>
        <dbReference type="EMBL" id="KAH6922538.1"/>
    </source>
</evidence>
<protein>
    <submittedName>
        <fullName evidence="1">Uncharacterized protein</fullName>
    </submittedName>
</protein>
<keyword evidence="2" id="KW-1185">Reference proteome</keyword>
<sequence>MDRVNELGRSYDALRVDSRSRPPARKGGSPHKEPYANGGSAHESSPEGRALQSPQSSASSGFSSRHSSIDQFGPLEDLSPVQQQLSEMNHRYHLLGVRLSDRQQEAESLSEELRTCTEALRTLLAFVKSRSVPRDLPASQELAHQQLSQLRELQTELQEKQIEVDRARLQAQELLRRRPQAPGSDALQSQLDELLSRWQGLQGALRSRLLLIQLLKEFQDTHDLLHNWLIQKDKMFQVLGPIATEPRLVAAQTQQVLCMRDELTSQEPLLRRFTTCAQELLDQLDDKDGPTARRLREQLDGIKRHWAEMVSRLEERERALGAATGASAEFQAALARLLDSLQGVGDDFERLSEAGDCEAQLRRLAALEERLEAQRPPLAEAEARAENLCELLSDAASRSEVRARLGSAQKLYNGLSRKINNRKAELESSLKEDRGFFSNCDSIQEWLRGIQLSLAPDLKISADTDILHKQVTEFEPAYKSLLDKEHEVHLVLSKGADMVTRMSRKQEAQQLRTRLDGLRRGWDQLRKEATDRHTRLQRAFENCKKFNAAFNKFGPWLQSAEGRLSTLTLANYQRTEVERQAKELQTFKNDLSRHSQEYDSVRNLGETFLAGCDIDKEGVKKDLDTLRARWEKLNHGVTERSRQLDEVSSKLCEFQEKAGELGHGLQRLEDKLASHDALGEAARNPRLLDRLQGMAREADELRRGLDRLRAFTDTWLASASPECDTTHVRNQLDALVRRHQQLAHDLQDRCGQLEAAGTVVAQYHAKVKTAQQDLSSLEEELESMGPIGRDIKTVRSQIDQVKSFQGRLSSAAHEVDKAEQECQELISQGYTQDAKGARAQVETLRRQLSRLEERARGRHSSLEAMLAKLEKFYEDLHTTQRRVGGALGEEHTFRPVAADVESLRSQQEQFKQFRKSHVEPLGREVDNVNRAGNALIQSASPGVNTTLLERDIDKLNDEWNQLKEKVGERERLLEAALLQSGKFQEALAGVARWLEDTEELVANQRAPSADYKVLKAQLQEQKFLNKLLLDRQGSMNSLQAMGTEVMRHLSSADKAHVQAQLHDLSQRFDRLMRGAQERTAALERTLPVARSFQEQLSPLVEWLEQTERRLTAMSTLPTDADRLAQRAQEHRELHRDVLGHKRAFEALTETAQQLMSLVGDDEAQAVVDSLQELTDRYARLVGDSERLEQLLTEARAGAGAFALAFEDLLVWIGEMESRLARYQVLSVYVEKLQEQFDELNELSEEVSDHQKQVDELSGSGQELMRHASGNDAIQLKDRLDSLQLPAERLRQAREALPVAQNFHTAHERLTRWMDDAEAQLRSFEAAALTAQESTMQRLEQELQEMRSVLEVVNHLGPQLCQRSPGEGAGVVEAMVSRANRRFDAICEQIQRRAERLELSRQRSLEVTGDLEDLLDWFHEVERQLADAQPIVAEPDTLAAMLREQKALSEEVSSQKGRVRDVLSAAKKVAREWPAEDQAAVRDRAEELRALSTRVAEACAERLAALEQALPLAEHLLEAHSELVAWLDEAESEAERLAAPAAPHPAHIQRQQERNRALLQALAEHKPLLDRLNKAGTALAKLCRPPDAQKVQRLLSSDNERYNTLRKLLRDQQNLLEEAMQSTSQEQISDNQAVVSDLGKKSPALEAVQKAAREVIAKAGGDQEPSVRVLTQFLSTSHN</sequence>
<comment type="caution">
    <text evidence="1">The sequence shown here is derived from an EMBL/GenBank/DDBJ whole genome shotgun (WGS) entry which is preliminary data.</text>
</comment>
<accession>A0ACB7RJF5</accession>
<gene>
    <name evidence="1" type="ORF">HPB50_015280</name>
</gene>
<reference evidence="1" key="1">
    <citation type="submission" date="2020-05" db="EMBL/GenBank/DDBJ databases">
        <title>Large-scale comparative analyses of tick genomes elucidate their genetic diversity and vector capacities.</title>
        <authorList>
            <person name="Jia N."/>
            <person name="Wang J."/>
            <person name="Shi W."/>
            <person name="Du L."/>
            <person name="Sun Y."/>
            <person name="Zhan W."/>
            <person name="Jiang J."/>
            <person name="Wang Q."/>
            <person name="Zhang B."/>
            <person name="Ji P."/>
            <person name="Sakyi L.B."/>
            <person name="Cui X."/>
            <person name="Yuan T."/>
            <person name="Jiang B."/>
            <person name="Yang W."/>
            <person name="Lam T.T.-Y."/>
            <person name="Chang Q."/>
            <person name="Ding S."/>
            <person name="Wang X."/>
            <person name="Zhu J."/>
            <person name="Ruan X."/>
            <person name="Zhao L."/>
            <person name="Wei J."/>
            <person name="Que T."/>
            <person name="Du C."/>
            <person name="Cheng J."/>
            <person name="Dai P."/>
            <person name="Han X."/>
            <person name="Huang E."/>
            <person name="Gao Y."/>
            <person name="Liu J."/>
            <person name="Shao H."/>
            <person name="Ye R."/>
            <person name="Li L."/>
            <person name="Wei W."/>
            <person name="Wang X."/>
            <person name="Wang C."/>
            <person name="Yang T."/>
            <person name="Huo Q."/>
            <person name="Li W."/>
            <person name="Guo W."/>
            <person name="Chen H."/>
            <person name="Zhou L."/>
            <person name="Ni X."/>
            <person name="Tian J."/>
            <person name="Zhou Y."/>
            <person name="Sheng Y."/>
            <person name="Liu T."/>
            <person name="Pan Y."/>
            <person name="Xia L."/>
            <person name="Li J."/>
            <person name="Zhao F."/>
            <person name="Cao W."/>
        </authorList>
    </citation>
    <scope>NUCLEOTIDE SEQUENCE</scope>
    <source>
        <strain evidence="1">Hyas-2018</strain>
    </source>
</reference>
<dbReference type="EMBL" id="CM023489">
    <property type="protein sequence ID" value="KAH6922538.1"/>
    <property type="molecule type" value="Genomic_DNA"/>
</dbReference>
<dbReference type="Proteomes" id="UP000821845">
    <property type="component" value="Chromosome 9"/>
</dbReference>